<dbReference type="InParanoid" id="M1DN28"/>
<accession>M1DN28</accession>
<feature type="domain" description="DUF1985" evidence="3">
    <location>
        <begin position="202"/>
        <end position="333"/>
    </location>
</feature>
<keyword evidence="2" id="KW-0472">Membrane</keyword>
<keyword evidence="2" id="KW-0812">Transmembrane</keyword>
<evidence type="ECO:0000313" key="4">
    <source>
        <dbReference type="EnsemblPlants" id="PGSC0003DMT400091637"/>
    </source>
</evidence>
<feature type="compositionally biased region" description="Basic and acidic residues" evidence="1">
    <location>
        <begin position="41"/>
        <end position="52"/>
    </location>
</feature>
<keyword evidence="5" id="KW-1185">Reference proteome</keyword>
<reference evidence="4" key="2">
    <citation type="submission" date="2015-06" db="UniProtKB">
        <authorList>
            <consortium name="EnsemblPlants"/>
        </authorList>
    </citation>
    <scope>IDENTIFICATION</scope>
    <source>
        <strain evidence="4">DM1-3 516 R44</strain>
    </source>
</reference>
<feature type="region of interest" description="Disordered" evidence="1">
    <location>
        <begin position="1"/>
        <end position="53"/>
    </location>
</feature>
<proteinExistence type="predicted"/>
<organism evidence="4 5">
    <name type="scientific">Solanum tuberosum</name>
    <name type="common">Potato</name>
    <dbReference type="NCBI Taxonomy" id="4113"/>
    <lineage>
        <taxon>Eukaryota</taxon>
        <taxon>Viridiplantae</taxon>
        <taxon>Streptophyta</taxon>
        <taxon>Embryophyta</taxon>
        <taxon>Tracheophyta</taxon>
        <taxon>Spermatophyta</taxon>
        <taxon>Magnoliopsida</taxon>
        <taxon>eudicotyledons</taxon>
        <taxon>Gunneridae</taxon>
        <taxon>Pentapetalae</taxon>
        <taxon>asterids</taxon>
        <taxon>lamiids</taxon>
        <taxon>Solanales</taxon>
        <taxon>Solanaceae</taxon>
        <taxon>Solanoideae</taxon>
        <taxon>Solaneae</taxon>
        <taxon>Solanum</taxon>
    </lineage>
</organism>
<dbReference type="PANTHER" id="PTHR48449">
    <property type="entry name" value="DUF1985 DOMAIN-CONTAINING PROTEIN"/>
    <property type="match status" value="1"/>
</dbReference>
<dbReference type="PANTHER" id="PTHR48449:SF1">
    <property type="entry name" value="DUF1985 DOMAIN-CONTAINING PROTEIN"/>
    <property type="match status" value="1"/>
</dbReference>
<evidence type="ECO:0000259" key="3">
    <source>
        <dbReference type="Pfam" id="PF09331"/>
    </source>
</evidence>
<dbReference type="HOGENOM" id="CLU_726474_0_0_1"/>
<protein>
    <submittedName>
        <fullName evidence="4">Ulp1 protease family, C-terminal catalytic domain containing protein</fullName>
    </submittedName>
</protein>
<dbReference type="Gramene" id="PGSC0003DMT400091637">
    <property type="protein sequence ID" value="PGSC0003DMT400091637"/>
    <property type="gene ID" value="PGSC0003DMG400041208"/>
</dbReference>
<sequence length="381" mass="44221">MVKKTIPKITPKKGDSDSDFVDSPPKTSNFSHASTSRYPIRSKDNSKGKQRESIGVVDKKIKKRVISVEVARRRRIIDSEDEEDDDDRSEEAKVLVCNRKESVQKTVRKKKNAKIGKAQRREVVESVVDNRVLKEWDYYVPKGLTFTRARFSSHVNTSIVELLKLKLSSVQLDMFRKTVFGHFLDMKPFFVQNQVLCYLMRKELVQDRLDKFYVDINGSRLCFGIEEFAAVTGLKCDGDVVAKDFYEYTNRLKRTYFPNRMNVDKNQLANCFLNKKWNSDEDAVKIAVLYFIFTFLLSVVANRNFISDQLFYLVESGEYMSFPWGKKAFLEFITFNNIALLKICNLPSSHVIIFSYTQIVCVGVTMWYDLGIDLLIFFSNN</sequence>
<feature type="transmembrane region" description="Helical" evidence="2">
    <location>
        <begin position="356"/>
        <end position="378"/>
    </location>
</feature>
<feature type="compositionally biased region" description="Polar residues" evidence="1">
    <location>
        <begin position="25"/>
        <end position="37"/>
    </location>
</feature>
<evidence type="ECO:0000256" key="1">
    <source>
        <dbReference type="SAM" id="MobiDB-lite"/>
    </source>
</evidence>
<dbReference type="PaxDb" id="4113-PGSC0003DMT400091637"/>
<reference evidence="5" key="1">
    <citation type="journal article" date="2011" name="Nature">
        <title>Genome sequence and analysis of the tuber crop potato.</title>
        <authorList>
            <consortium name="The Potato Genome Sequencing Consortium"/>
        </authorList>
    </citation>
    <scope>NUCLEOTIDE SEQUENCE [LARGE SCALE GENOMIC DNA]</scope>
    <source>
        <strain evidence="5">cv. DM1-3 516 R44</strain>
    </source>
</reference>
<dbReference type="InterPro" id="IPR015410">
    <property type="entry name" value="DUF1985"/>
</dbReference>
<dbReference type="AlphaFoldDB" id="M1DN28"/>
<dbReference type="EnsemblPlants" id="PGSC0003DMT400091637">
    <property type="protein sequence ID" value="PGSC0003DMT400091637"/>
    <property type="gene ID" value="PGSC0003DMG400041208"/>
</dbReference>
<dbReference type="Pfam" id="PF09331">
    <property type="entry name" value="DUF1985"/>
    <property type="match status" value="1"/>
</dbReference>
<evidence type="ECO:0000256" key="2">
    <source>
        <dbReference type="SAM" id="Phobius"/>
    </source>
</evidence>
<keyword evidence="2" id="KW-1133">Transmembrane helix</keyword>
<dbReference type="Proteomes" id="UP000011115">
    <property type="component" value="Unassembled WGS sequence"/>
</dbReference>
<feature type="transmembrane region" description="Helical" evidence="2">
    <location>
        <begin position="283"/>
        <end position="301"/>
    </location>
</feature>
<evidence type="ECO:0000313" key="5">
    <source>
        <dbReference type="Proteomes" id="UP000011115"/>
    </source>
</evidence>
<name>M1DN28_SOLTU</name>